<keyword evidence="3" id="KW-1185">Reference proteome</keyword>
<feature type="transmembrane region" description="Helical" evidence="1">
    <location>
        <begin position="42"/>
        <end position="68"/>
    </location>
</feature>
<feature type="transmembrane region" description="Helical" evidence="1">
    <location>
        <begin position="153"/>
        <end position="177"/>
    </location>
</feature>
<protein>
    <submittedName>
        <fullName evidence="2">GAP family protein</fullName>
    </submittedName>
</protein>
<evidence type="ECO:0000313" key="2">
    <source>
        <dbReference type="EMBL" id="QLY29542.1"/>
    </source>
</evidence>
<sequence>MLSLLLALLFFAFLDSLDVLLVGVTTAVIFDSKLSRRSPIPGGLSFIAGVFVVTTTFGICTVLGLSFLTDLVDFRITPAIRYWAELGVGLVLIGLAALPTTARGAAPPWVLGLRRKPWALALAGVAIGLGQAPTAVPYLAGLAMLSAQHPVPSLWPLIVIAYCGIALIPPLAILGLASRRTPRAQRCYRRVVRALNRYGPPTLRILLVAIGIGLVATAAVNHQQLF</sequence>
<proteinExistence type="predicted"/>
<reference evidence="2 3" key="1">
    <citation type="submission" date="2020-07" db="EMBL/GenBank/DDBJ databases">
        <authorList>
            <person name="Zhuang K."/>
            <person name="Ran Y."/>
        </authorList>
    </citation>
    <scope>NUCLEOTIDE SEQUENCE [LARGE SCALE GENOMIC DNA]</scope>
    <source>
        <strain evidence="2 3">WCH-YHL-001</strain>
    </source>
</reference>
<dbReference type="Pfam" id="PF11139">
    <property type="entry name" value="SfLAP"/>
    <property type="match status" value="1"/>
</dbReference>
<evidence type="ECO:0000313" key="3">
    <source>
        <dbReference type="Proteomes" id="UP000515512"/>
    </source>
</evidence>
<gene>
    <name evidence="2" type="ORF">H0264_30480</name>
</gene>
<accession>A0A7D6VAE4</accession>
<keyword evidence="1" id="KW-0472">Membrane</keyword>
<feature type="transmembrane region" description="Helical" evidence="1">
    <location>
        <begin position="80"/>
        <end position="98"/>
    </location>
</feature>
<dbReference type="InterPro" id="IPR021315">
    <property type="entry name" value="Gap/Sap"/>
</dbReference>
<organism evidence="2 3">
    <name type="scientific">Nocardia huaxiensis</name>
    <dbReference type="NCBI Taxonomy" id="2755382"/>
    <lineage>
        <taxon>Bacteria</taxon>
        <taxon>Bacillati</taxon>
        <taxon>Actinomycetota</taxon>
        <taxon>Actinomycetes</taxon>
        <taxon>Mycobacteriales</taxon>
        <taxon>Nocardiaceae</taxon>
        <taxon>Nocardia</taxon>
    </lineage>
</organism>
<feature type="transmembrane region" description="Helical" evidence="1">
    <location>
        <begin position="118"/>
        <end position="141"/>
    </location>
</feature>
<dbReference type="RefSeq" id="WP_181580746.1">
    <property type="nucleotide sequence ID" value="NZ_CP059399.1"/>
</dbReference>
<name>A0A7D6VAE4_9NOCA</name>
<dbReference type="AlphaFoldDB" id="A0A7D6VAE4"/>
<evidence type="ECO:0000256" key="1">
    <source>
        <dbReference type="SAM" id="Phobius"/>
    </source>
</evidence>
<feature type="transmembrane region" description="Helical" evidence="1">
    <location>
        <begin position="6"/>
        <end position="30"/>
    </location>
</feature>
<keyword evidence="1" id="KW-1133">Transmembrane helix</keyword>
<dbReference type="KEGG" id="nhu:H0264_30480"/>
<dbReference type="Proteomes" id="UP000515512">
    <property type="component" value="Chromosome"/>
</dbReference>
<feature type="transmembrane region" description="Helical" evidence="1">
    <location>
        <begin position="198"/>
        <end position="220"/>
    </location>
</feature>
<dbReference type="EMBL" id="CP059399">
    <property type="protein sequence ID" value="QLY29542.1"/>
    <property type="molecule type" value="Genomic_DNA"/>
</dbReference>
<keyword evidence="1" id="KW-0812">Transmembrane</keyword>